<organism evidence="1 2">
    <name type="scientific">Fibrisoma limi BUZ 3</name>
    <dbReference type="NCBI Taxonomy" id="1185876"/>
    <lineage>
        <taxon>Bacteria</taxon>
        <taxon>Pseudomonadati</taxon>
        <taxon>Bacteroidota</taxon>
        <taxon>Cytophagia</taxon>
        <taxon>Cytophagales</taxon>
        <taxon>Spirosomataceae</taxon>
        <taxon>Fibrisoma</taxon>
    </lineage>
</organism>
<name>I2GP55_9BACT</name>
<protein>
    <submittedName>
        <fullName evidence="1">Uncharacterized protein</fullName>
    </submittedName>
</protein>
<reference evidence="1 2" key="1">
    <citation type="journal article" date="2012" name="J. Bacteriol.">
        <title>Genome Sequence of the Filamentous Bacterium Fibrisoma limi BUZ 3T.</title>
        <authorList>
            <person name="Filippini M."/>
            <person name="Qi W."/>
            <person name="Jaenicke S."/>
            <person name="Goesmann A."/>
            <person name="Smits T.H."/>
            <person name="Bagheri H.C."/>
        </authorList>
    </citation>
    <scope>NUCLEOTIDE SEQUENCE [LARGE SCALE GENOMIC DNA]</scope>
    <source>
        <strain evidence="2">BUZ 3T</strain>
    </source>
</reference>
<dbReference type="EMBL" id="CAIT01000009">
    <property type="protein sequence ID" value="CCH55683.1"/>
    <property type="molecule type" value="Genomic_DNA"/>
</dbReference>
<evidence type="ECO:0000313" key="1">
    <source>
        <dbReference type="EMBL" id="CCH55683.1"/>
    </source>
</evidence>
<comment type="caution">
    <text evidence="1">The sequence shown here is derived from an EMBL/GenBank/DDBJ whole genome shotgun (WGS) entry which is preliminary data.</text>
</comment>
<keyword evidence="2" id="KW-1185">Reference proteome</keyword>
<accession>I2GP55</accession>
<dbReference type="Proteomes" id="UP000009309">
    <property type="component" value="Unassembled WGS sequence"/>
</dbReference>
<gene>
    <name evidence="1" type="ORF">BN8_04961</name>
</gene>
<dbReference type="AlphaFoldDB" id="I2GP55"/>
<evidence type="ECO:0000313" key="2">
    <source>
        <dbReference type="Proteomes" id="UP000009309"/>
    </source>
</evidence>
<proteinExistence type="predicted"/>
<sequence>MFWVVSERLELFMPRVVKYTRIGVEVYDCAENFYK</sequence>